<feature type="region of interest" description="Disordered" evidence="1">
    <location>
        <begin position="50"/>
        <end position="69"/>
    </location>
</feature>
<dbReference type="EMBL" id="JAOYFB010000002">
    <property type="protein sequence ID" value="KAK4006250.1"/>
    <property type="molecule type" value="Genomic_DNA"/>
</dbReference>
<organism evidence="2 3">
    <name type="scientific">Daphnia magna</name>
    <dbReference type="NCBI Taxonomy" id="35525"/>
    <lineage>
        <taxon>Eukaryota</taxon>
        <taxon>Metazoa</taxon>
        <taxon>Ecdysozoa</taxon>
        <taxon>Arthropoda</taxon>
        <taxon>Crustacea</taxon>
        <taxon>Branchiopoda</taxon>
        <taxon>Diplostraca</taxon>
        <taxon>Cladocera</taxon>
        <taxon>Anomopoda</taxon>
        <taxon>Daphniidae</taxon>
        <taxon>Daphnia</taxon>
    </lineage>
</organism>
<comment type="caution">
    <text evidence="2">The sequence shown here is derived from an EMBL/GenBank/DDBJ whole genome shotgun (WGS) entry which is preliminary data.</text>
</comment>
<feature type="compositionally biased region" description="Polar residues" evidence="1">
    <location>
        <begin position="55"/>
        <end position="69"/>
    </location>
</feature>
<keyword evidence="3" id="KW-1185">Reference proteome</keyword>
<name>A0ABQ9Z1A5_9CRUS</name>
<reference evidence="2 3" key="1">
    <citation type="journal article" date="2023" name="Nucleic Acids Res.">
        <title>The hologenome of Daphnia magna reveals possible DNA methylation and microbiome-mediated evolution of the host genome.</title>
        <authorList>
            <person name="Chaturvedi A."/>
            <person name="Li X."/>
            <person name="Dhandapani V."/>
            <person name="Marshall H."/>
            <person name="Kissane S."/>
            <person name="Cuenca-Cambronero M."/>
            <person name="Asole G."/>
            <person name="Calvet F."/>
            <person name="Ruiz-Romero M."/>
            <person name="Marangio P."/>
            <person name="Guigo R."/>
            <person name="Rago D."/>
            <person name="Mirbahai L."/>
            <person name="Eastwood N."/>
            <person name="Colbourne J.K."/>
            <person name="Zhou J."/>
            <person name="Mallon E."/>
            <person name="Orsini L."/>
        </authorList>
    </citation>
    <scope>NUCLEOTIDE SEQUENCE [LARGE SCALE GENOMIC DNA]</scope>
    <source>
        <strain evidence="2">LRV0_1</strain>
    </source>
</reference>
<sequence>MRAQNHAAGSERLVVITKGLVHLLKCWRVALEQSEKTIGSEDKNIFQTPIPLPTNAATQSQEALSATQP</sequence>
<gene>
    <name evidence="2" type="ORF">OUZ56_011406</name>
</gene>
<evidence type="ECO:0000313" key="2">
    <source>
        <dbReference type="EMBL" id="KAK4006250.1"/>
    </source>
</evidence>
<accession>A0ABQ9Z1A5</accession>
<proteinExistence type="predicted"/>
<protein>
    <submittedName>
        <fullName evidence="2">Uncharacterized protein</fullName>
    </submittedName>
</protein>
<evidence type="ECO:0000256" key="1">
    <source>
        <dbReference type="SAM" id="MobiDB-lite"/>
    </source>
</evidence>
<evidence type="ECO:0000313" key="3">
    <source>
        <dbReference type="Proteomes" id="UP001234178"/>
    </source>
</evidence>
<dbReference type="Proteomes" id="UP001234178">
    <property type="component" value="Unassembled WGS sequence"/>
</dbReference>